<gene>
    <name evidence="1" type="ORF">DPMN_060780</name>
</gene>
<dbReference type="AlphaFoldDB" id="A0A9D4C5V3"/>
<reference evidence="1" key="1">
    <citation type="journal article" date="2019" name="bioRxiv">
        <title>The Genome of the Zebra Mussel, Dreissena polymorpha: A Resource for Invasive Species Research.</title>
        <authorList>
            <person name="McCartney M.A."/>
            <person name="Auch B."/>
            <person name="Kono T."/>
            <person name="Mallez S."/>
            <person name="Zhang Y."/>
            <person name="Obille A."/>
            <person name="Becker A."/>
            <person name="Abrahante J.E."/>
            <person name="Garbe J."/>
            <person name="Badalamenti J.P."/>
            <person name="Herman A."/>
            <person name="Mangelson H."/>
            <person name="Liachko I."/>
            <person name="Sullivan S."/>
            <person name="Sone E.D."/>
            <person name="Koren S."/>
            <person name="Silverstein K.A.T."/>
            <person name="Beckman K.B."/>
            <person name="Gohl D.M."/>
        </authorList>
    </citation>
    <scope>NUCLEOTIDE SEQUENCE</scope>
    <source>
        <strain evidence="1">Duluth1</strain>
        <tissue evidence="1">Whole animal</tissue>
    </source>
</reference>
<dbReference type="InterPro" id="IPR011042">
    <property type="entry name" value="6-blade_b-propeller_TolB-like"/>
</dbReference>
<dbReference type="SUPFAM" id="SSF101898">
    <property type="entry name" value="NHL repeat"/>
    <property type="match status" value="1"/>
</dbReference>
<name>A0A9D4C5V3_DREPO</name>
<proteinExistence type="predicted"/>
<accession>A0A9D4C5V3</accession>
<comment type="caution">
    <text evidence="1">The sequence shown here is derived from an EMBL/GenBank/DDBJ whole genome shotgun (WGS) entry which is preliminary data.</text>
</comment>
<evidence type="ECO:0000313" key="1">
    <source>
        <dbReference type="EMBL" id="KAH3717983.1"/>
    </source>
</evidence>
<organism evidence="1 2">
    <name type="scientific">Dreissena polymorpha</name>
    <name type="common">Zebra mussel</name>
    <name type="synonym">Mytilus polymorpha</name>
    <dbReference type="NCBI Taxonomy" id="45954"/>
    <lineage>
        <taxon>Eukaryota</taxon>
        <taxon>Metazoa</taxon>
        <taxon>Spiralia</taxon>
        <taxon>Lophotrochozoa</taxon>
        <taxon>Mollusca</taxon>
        <taxon>Bivalvia</taxon>
        <taxon>Autobranchia</taxon>
        <taxon>Heteroconchia</taxon>
        <taxon>Euheterodonta</taxon>
        <taxon>Imparidentia</taxon>
        <taxon>Neoheterodontei</taxon>
        <taxon>Myida</taxon>
        <taxon>Dreissenoidea</taxon>
        <taxon>Dreissenidae</taxon>
        <taxon>Dreissena</taxon>
    </lineage>
</organism>
<dbReference type="EMBL" id="JAIWYP010000013">
    <property type="protein sequence ID" value="KAH3717983.1"/>
    <property type="molecule type" value="Genomic_DNA"/>
</dbReference>
<sequence>MCCNSCVVFNHRQCACVVPINESHEEEITDDLQQLQESNDDMYITSGSALYHYTRDGKPVKNLYEDSGVYNCAVNQSGDKIFVTNSWNKLLTLSRDGTILSIFTDRLLQRPTAVHVTENGQVLVCGENNIIQVDSEGKKKITALAIPNLDNPLSMCSLGKSVIVGSSNILVLKIE</sequence>
<keyword evidence="2" id="KW-1185">Reference proteome</keyword>
<evidence type="ECO:0000313" key="2">
    <source>
        <dbReference type="Proteomes" id="UP000828390"/>
    </source>
</evidence>
<reference evidence="1" key="2">
    <citation type="submission" date="2020-11" db="EMBL/GenBank/DDBJ databases">
        <authorList>
            <person name="McCartney M.A."/>
            <person name="Auch B."/>
            <person name="Kono T."/>
            <person name="Mallez S."/>
            <person name="Becker A."/>
            <person name="Gohl D.M."/>
            <person name="Silverstein K.A.T."/>
            <person name="Koren S."/>
            <person name="Bechman K.B."/>
            <person name="Herman A."/>
            <person name="Abrahante J.E."/>
            <person name="Garbe J."/>
        </authorList>
    </citation>
    <scope>NUCLEOTIDE SEQUENCE</scope>
    <source>
        <strain evidence="1">Duluth1</strain>
        <tissue evidence="1">Whole animal</tissue>
    </source>
</reference>
<protein>
    <submittedName>
        <fullName evidence="1">Uncharacterized protein</fullName>
    </submittedName>
</protein>
<dbReference type="Gene3D" id="2.120.10.30">
    <property type="entry name" value="TolB, C-terminal domain"/>
    <property type="match status" value="1"/>
</dbReference>
<dbReference type="Proteomes" id="UP000828390">
    <property type="component" value="Unassembled WGS sequence"/>
</dbReference>